<feature type="compositionally biased region" description="Polar residues" evidence="1">
    <location>
        <begin position="39"/>
        <end position="52"/>
    </location>
</feature>
<feature type="non-terminal residue" evidence="2">
    <location>
        <position position="1"/>
    </location>
</feature>
<accession>A0A699QZM6</accession>
<reference evidence="2" key="1">
    <citation type="journal article" date="2019" name="Sci. Rep.">
        <title>Draft genome of Tanacetum cinerariifolium, the natural source of mosquito coil.</title>
        <authorList>
            <person name="Yamashiro T."/>
            <person name="Shiraishi A."/>
            <person name="Satake H."/>
            <person name="Nakayama K."/>
        </authorList>
    </citation>
    <scope>NUCLEOTIDE SEQUENCE</scope>
</reference>
<evidence type="ECO:0000256" key="1">
    <source>
        <dbReference type="SAM" id="MobiDB-lite"/>
    </source>
</evidence>
<name>A0A699QZM6_TANCI</name>
<feature type="compositionally biased region" description="Basic and acidic residues" evidence="1">
    <location>
        <begin position="28"/>
        <end position="38"/>
    </location>
</feature>
<feature type="region of interest" description="Disordered" evidence="1">
    <location>
        <begin position="1"/>
        <end position="52"/>
    </location>
</feature>
<evidence type="ECO:0000313" key="2">
    <source>
        <dbReference type="EMBL" id="GFC80589.1"/>
    </source>
</evidence>
<gene>
    <name evidence="2" type="ORF">Tci_852559</name>
</gene>
<sequence>DEFLAEKDKSRKRHHDDQDSPPPPSDFDLNKKKIHDSDSLGSKQPPALQSSA</sequence>
<organism evidence="2">
    <name type="scientific">Tanacetum cinerariifolium</name>
    <name type="common">Dalmatian daisy</name>
    <name type="synonym">Chrysanthemum cinerariifolium</name>
    <dbReference type="NCBI Taxonomy" id="118510"/>
    <lineage>
        <taxon>Eukaryota</taxon>
        <taxon>Viridiplantae</taxon>
        <taxon>Streptophyta</taxon>
        <taxon>Embryophyta</taxon>
        <taxon>Tracheophyta</taxon>
        <taxon>Spermatophyta</taxon>
        <taxon>Magnoliopsida</taxon>
        <taxon>eudicotyledons</taxon>
        <taxon>Gunneridae</taxon>
        <taxon>Pentapetalae</taxon>
        <taxon>asterids</taxon>
        <taxon>campanulids</taxon>
        <taxon>Asterales</taxon>
        <taxon>Asteraceae</taxon>
        <taxon>Asteroideae</taxon>
        <taxon>Anthemideae</taxon>
        <taxon>Anthemidinae</taxon>
        <taxon>Tanacetum</taxon>
    </lineage>
</organism>
<dbReference type="EMBL" id="BKCJ011075768">
    <property type="protein sequence ID" value="GFC80589.1"/>
    <property type="molecule type" value="Genomic_DNA"/>
</dbReference>
<comment type="caution">
    <text evidence="2">The sequence shown here is derived from an EMBL/GenBank/DDBJ whole genome shotgun (WGS) entry which is preliminary data.</text>
</comment>
<dbReference type="AlphaFoldDB" id="A0A699QZM6"/>
<protein>
    <submittedName>
        <fullName evidence="2">Uncharacterized protein</fullName>
    </submittedName>
</protein>
<proteinExistence type="predicted"/>